<feature type="compositionally biased region" description="Low complexity" evidence="1">
    <location>
        <begin position="274"/>
        <end position="286"/>
    </location>
</feature>
<organism evidence="2 3">
    <name type="scientific">Parachaetomium inaequale</name>
    <dbReference type="NCBI Taxonomy" id="2588326"/>
    <lineage>
        <taxon>Eukaryota</taxon>
        <taxon>Fungi</taxon>
        <taxon>Dikarya</taxon>
        <taxon>Ascomycota</taxon>
        <taxon>Pezizomycotina</taxon>
        <taxon>Sordariomycetes</taxon>
        <taxon>Sordariomycetidae</taxon>
        <taxon>Sordariales</taxon>
        <taxon>Chaetomiaceae</taxon>
        <taxon>Parachaetomium</taxon>
    </lineage>
</organism>
<keyword evidence="3" id="KW-1185">Reference proteome</keyword>
<dbReference type="AlphaFoldDB" id="A0AAN6P6V4"/>
<protein>
    <submittedName>
        <fullName evidence="2">Uncharacterized protein</fullName>
    </submittedName>
</protein>
<feature type="compositionally biased region" description="Basic residues" evidence="1">
    <location>
        <begin position="301"/>
        <end position="312"/>
    </location>
</feature>
<dbReference type="Proteomes" id="UP001303115">
    <property type="component" value="Unassembled WGS sequence"/>
</dbReference>
<feature type="compositionally biased region" description="Low complexity" evidence="1">
    <location>
        <begin position="313"/>
        <end position="333"/>
    </location>
</feature>
<gene>
    <name evidence="2" type="ORF">C8A01DRAFT_40787</name>
</gene>
<dbReference type="EMBL" id="MU854577">
    <property type="protein sequence ID" value="KAK4032769.1"/>
    <property type="molecule type" value="Genomic_DNA"/>
</dbReference>
<feature type="region of interest" description="Disordered" evidence="1">
    <location>
        <begin position="219"/>
        <end position="238"/>
    </location>
</feature>
<sequence length="368" mass="39931">MRQNFTNIEPMTGGPIVKAVPDFFDGARAGDIYNKIRNADEEGNLNKLIIPTKHASAPVAPNFFLETKAPRGGADVTLRQALHDGAIGTRAMHALQNYGAGEPAFDGNAYTYSSTYHAGTGTLQLYAHHPTPPTAPGGRPEYHMTQLGSYAVTHSRERFVEGASAFRNARDMAQRRRDSFIQAANAKARQSDAEAPAEVDTTVAVAEQYEEATDEFVDCEDYPGSQAVSTDDYAAPGDVEEAPALPQYLYAEDEEPSQESASLGAEPAMSFATSFASSFSQSQTSSKRTRSPRSPPSNSQTRKKNSSARRTRQSASRQAAGSSTQASTCTGSALPPPALSEEYWTWSETYQKWYHVNEDGSCIWDDGE</sequence>
<evidence type="ECO:0000313" key="2">
    <source>
        <dbReference type="EMBL" id="KAK4032769.1"/>
    </source>
</evidence>
<accession>A0AAN6P6V4</accession>
<feature type="region of interest" description="Disordered" evidence="1">
    <location>
        <begin position="274"/>
        <end position="336"/>
    </location>
</feature>
<reference evidence="3" key="1">
    <citation type="journal article" date="2023" name="Mol. Phylogenet. Evol.">
        <title>Genome-scale phylogeny and comparative genomics of the fungal order Sordariales.</title>
        <authorList>
            <person name="Hensen N."/>
            <person name="Bonometti L."/>
            <person name="Westerberg I."/>
            <person name="Brannstrom I.O."/>
            <person name="Guillou S."/>
            <person name="Cros-Aarteil S."/>
            <person name="Calhoun S."/>
            <person name="Haridas S."/>
            <person name="Kuo A."/>
            <person name="Mondo S."/>
            <person name="Pangilinan J."/>
            <person name="Riley R."/>
            <person name="LaButti K."/>
            <person name="Andreopoulos B."/>
            <person name="Lipzen A."/>
            <person name="Chen C."/>
            <person name="Yan M."/>
            <person name="Daum C."/>
            <person name="Ng V."/>
            <person name="Clum A."/>
            <person name="Steindorff A."/>
            <person name="Ohm R.A."/>
            <person name="Martin F."/>
            <person name="Silar P."/>
            <person name="Natvig D.O."/>
            <person name="Lalanne C."/>
            <person name="Gautier V."/>
            <person name="Ament-Velasquez S.L."/>
            <person name="Kruys A."/>
            <person name="Hutchinson M.I."/>
            <person name="Powell A.J."/>
            <person name="Barry K."/>
            <person name="Miller A.N."/>
            <person name="Grigoriev I.V."/>
            <person name="Debuchy R."/>
            <person name="Gladieux P."/>
            <person name="Hiltunen Thoren M."/>
            <person name="Johannesson H."/>
        </authorList>
    </citation>
    <scope>NUCLEOTIDE SEQUENCE [LARGE SCALE GENOMIC DNA]</scope>
    <source>
        <strain evidence="3">CBS 284.82</strain>
    </source>
</reference>
<proteinExistence type="predicted"/>
<evidence type="ECO:0000313" key="3">
    <source>
        <dbReference type="Proteomes" id="UP001303115"/>
    </source>
</evidence>
<comment type="caution">
    <text evidence="2">The sequence shown here is derived from an EMBL/GenBank/DDBJ whole genome shotgun (WGS) entry which is preliminary data.</text>
</comment>
<evidence type="ECO:0000256" key="1">
    <source>
        <dbReference type="SAM" id="MobiDB-lite"/>
    </source>
</evidence>
<name>A0AAN6P6V4_9PEZI</name>